<gene>
    <name evidence="4" type="ORF">SAMN05660413_03241</name>
</gene>
<accession>A0A1I5DBF0</accession>
<feature type="domain" description="Thiamine phosphate synthase/TenI" evidence="3">
    <location>
        <begin position="5"/>
        <end position="176"/>
    </location>
</feature>
<dbReference type="STRING" id="287099.SAMN05660413_03241"/>
<organism evidence="4 5">
    <name type="scientific">Salegentibacter flavus</name>
    <dbReference type="NCBI Taxonomy" id="287099"/>
    <lineage>
        <taxon>Bacteria</taxon>
        <taxon>Pseudomonadati</taxon>
        <taxon>Bacteroidota</taxon>
        <taxon>Flavobacteriia</taxon>
        <taxon>Flavobacteriales</taxon>
        <taxon>Flavobacteriaceae</taxon>
        <taxon>Salegentibacter</taxon>
    </lineage>
</organism>
<dbReference type="OrthoDB" id="194683at2"/>
<dbReference type="GO" id="GO:0004789">
    <property type="term" value="F:thiamine-phosphate diphosphorylase activity"/>
    <property type="evidence" value="ECO:0007669"/>
    <property type="project" value="TreeGrafter"/>
</dbReference>
<evidence type="ECO:0000256" key="1">
    <source>
        <dbReference type="ARBA" id="ARBA00004948"/>
    </source>
</evidence>
<dbReference type="Pfam" id="PF02581">
    <property type="entry name" value="TMP-TENI"/>
    <property type="match status" value="1"/>
</dbReference>
<evidence type="ECO:0000313" key="4">
    <source>
        <dbReference type="EMBL" id="SFN96111.1"/>
    </source>
</evidence>
<dbReference type="EMBL" id="FOVL01000032">
    <property type="protein sequence ID" value="SFN96111.1"/>
    <property type="molecule type" value="Genomic_DNA"/>
</dbReference>
<dbReference type="InterPro" id="IPR013785">
    <property type="entry name" value="Aldolase_TIM"/>
</dbReference>
<dbReference type="RefSeq" id="WP_093411511.1">
    <property type="nucleotide sequence ID" value="NZ_FOVL01000032.1"/>
</dbReference>
<proteinExistence type="predicted"/>
<name>A0A1I5DBF0_9FLAO</name>
<keyword evidence="5" id="KW-1185">Reference proteome</keyword>
<evidence type="ECO:0000313" key="5">
    <source>
        <dbReference type="Proteomes" id="UP000199153"/>
    </source>
</evidence>
<dbReference type="PANTHER" id="PTHR20857:SF15">
    <property type="entry name" value="THIAMINE-PHOSPHATE SYNTHASE"/>
    <property type="match status" value="1"/>
</dbReference>
<protein>
    <submittedName>
        <fullName evidence="4">Thiamine-phosphate pyrophosphorylase</fullName>
    </submittedName>
</protein>
<evidence type="ECO:0000256" key="2">
    <source>
        <dbReference type="ARBA" id="ARBA00022977"/>
    </source>
</evidence>
<sequence>MLILFTSEESNSTEKEQLIHFFENGLPLLHVRKPGMTEEELKLWLSRFEEKYLRKMVLHQHHHLAEVFPVKGTHLKESFRSKKEGLTEYIERFQSGGFTVSSSFHDPEKVKSEASAFDYVFLSPVFTSVSKKQYEGQAFNVEIMPGKVIALGGIEADKISKTEEMGYAGVAVLGAVWLAENRNKAFTEIHNEYRNVYH</sequence>
<reference evidence="4 5" key="1">
    <citation type="submission" date="2016-10" db="EMBL/GenBank/DDBJ databases">
        <authorList>
            <person name="de Groot N.N."/>
        </authorList>
    </citation>
    <scope>NUCLEOTIDE SEQUENCE [LARGE SCALE GENOMIC DNA]</scope>
    <source>
        <strain evidence="4 5">DSM 17794</strain>
    </source>
</reference>
<dbReference type="Proteomes" id="UP000199153">
    <property type="component" value="Unassembled WGS sequence"/>
</dbReference>
<dbReference type="Gene3D" id="3.20.20.70">
    <property type="entry name" value="Aldolase class I"/>
    <property type="match status" value="1"/>
</dbReference>
<dbReference type="SUPFAM" id="SSF51391">
    <property type="entry name" value="Thiamin phosphate synthase"/>
    <property type="match status" value="1"/>
</dbReference>
<dbReference type="AlphaFoldDB" id="A0A1I5DBF0"/>
<keyword evidence="2" id="KW-0784">Thiamine biosynthesis</keyword>
<dbReference type="GO" id="GO:0005737">
    <property type="term" value="C:cytoplasm"/>
    <property type="evidence" value="ECO:0007669"/>
    <property type="project" value="TreeGrafter"/>
</dbReference>
<evidence type="ECO:0000259" key="3">
    <source>
        <dbReference type="Pfam" id="PF02581"/>
    </source>
</evidence>
<dbReference type="PANTHER" id="PTHR20857">
    <property type="entry name" value="THIAMINE-PHOSPHATE PYROPHOSPHORYLASE"/>
    <property type="match status" value="1"/>
</dbReference>
<comment type="pathway">
    <text evidence="1">Cofactor biosynthesis; thiamine diphosphate biosynthesis.</text>
</comment>
<dbReference type="GO" id="GO:0009228">
    <property type="term" value="P:thiamine biosynthetic process"/>
    <property type="evidence" value="ECO:0007669"/>
    <property type="project" value="UniProtKB-KW"/>
</dbReference>
<dbReference type="InterPro" id="IPR036206">
    <property type="entry name" value="ThiamineP_synth_sf"/>
</dbReference>
<dbReference type="InterPro" id="IPR022998">
    <property type="entry name" value="ThiamineP_synth_TenI"/>
</dbReference>
<dbReference type="CDD" id="cd00564">
    <property type="entry name" value="TMP_TenI"/>
    <property type="match status" value="1"/>
</dbReference>